<reference evidence="5 6" key="1">
    <citation type="submission" date="2023-11" db="EMBL/GenBank/DDBJ databases">
        <title>Halocaridina rubra genome assembly.</title>
        <authorList>
            <person name="Smith C."/>
        </authorList>
    </citation>
    <scope>NUCLEOTIDE SEQUENCE [LARGE SCALE GENOMIC DNA]</scope>
    <source>
        <strain evidence="5">EP-1</strain>
        <tissue evidence="5">Whole</tissue>
    </source>
</reference>
<dbReference type="PROSITE" id="PS00658">
    <property type="entry name" value="FORK_HEAD_2"/>
    <property type="match status" value="1"/>
</dbReference>
<dbReference type="GO" id="GO:0003700">
    <property type="term" value="F:DNA-binding transcription factor activity"/>
    <property type="evidence" value="ECO:0007669"/>
    <property type="project" value="InterPro"/>
</dbReference>
<evidence type="ECO:0000256" key="1">
    <source>
        <dbReference type="ARBA" id="ARBA00023125"/>
    </source>
</evidence>
<feature type="DNA-binding region" description="Fork-head" evidence="2">
    <location>
        <begin position="111"/>
        <end position="205"/>
    </location>
</feature>
<accession>A0AAN8X114</accession>
<evidence type="ECO:0000259" key="4">
    <source>
        <dbReference type="PROSITE" id="PS50039"/>
    </source>
</evidence>
<dbReference type="InterPro" id="IPR036390">
    <property type="entry name" value="WH_DNA-bd_sf"/>
</dbReference>
<dbReference type="EMBL" id="JAXCGZ010015182">
    <property type="protein sequence ID" value="KAK7070964.1"/>
    <property type="molecule type" value="Genomic_DNA"/>
</dbReference>
<dbReference type="CDD" id="cd20021">
    <property type="entry name" value="FH_FOXG"/>
    <property type="match status" value="1"/>
</dbReference>
<feature type="domain" description="Fork-head" evidence="4">
    <location>
        <begin position="111"/>
        <end position="205"/>
    </location>
</feature>
<dbReference type="GO" id="GO:0006357">
    <property type="term" value="P:regulation of transcription by RNA polymerase II"/>
    <property type="evidence" value="ECO:0007669"/>
    <property type="project" value="TreeGrafter"/>
</dbReference>
<gene>
    <name evidence="5" type="ORF">SK128_008483</name>
</gene>
<dbReference type="PROSITE" id="PS50039">
    <property type="entry name" value="FORK_HEAD_3"/>
    <property type="match status" value="1"/>
</dbReference>
<dbReference type="Gene3D" id="1.10.10.10">
    <property type="entry name" value="Winged helix-like DNA-binding domain superfamily/Winged helix DNA-binding domain"/>
    <property type="match status" value="1"/>
</dbReference>
<feature type="compositionally biased region" description="Basic and acidic residues" evidence="3">
    <location>
        <begin position="89"/>
        <end position="110"/>
    </location>
</feature>
<dbReference type="SUPFAM" id="SSF46785">
    <property type="entry name" value="Winged helix' DNA-binding domain"/>
    <property type="match status" value="1"/>
</dbReference>
<organism evidence="5 6">
    <name type="scientific">Halocaridina rubra</name>
    <name type="common">Hawaiian red shrimp</name>
    <dbReference type="NCBI Taxonomy" id="373956"/>
    <lineage>
        <taxon>Eukaryota</taxon>
        <taxon>Metazoa</taxon>
        <taxon>Ecdysozoa</taxon>
        <taxon>Arthropoda</taxon>
        <taxon>Crustacea</taxon>
        <taxon>Multicrustacea</taxon>
        <taxon>Malacostraca</taxon>
        <taxon>Eumalacostraca</taxon>
        <taxon>Eucarida</taxon>
        <taxon>Decapoda</taxon>
        <taxon>Pleocyemata</taxon>
        <taxon>Caridea</taxon>
        <taxon>Atyoidea</taxon>
        <taxon>Atyidae</taxon>
        <taxon>Halocaridina</taxon>
    </lineage>
</organism>
<feature type="compositionally biased region" description="Polar residues" evidence="3">
    <location>
        <begin position="323"/>
        <end position="335"/>
    </location>
</feature>
<dbReference type="Pfam" id="PF00250">
    <property type="entry name" value="Forkhead"/>
    <property type="match status" value="1"/>
</dbReference>
<name>A0AAN8X114_HALRR</name>
<dbReference type="GO" id="GO:0005634">
    <property type="term" value="C:nucleus"/>
    <property type="evidence" value="ECO:0007669"/>
    <property type="project" value="UniProtKB-SubCell"/>
</dbReference>
<dbReference type="InterPro" id="IPR036388">
    <property type="entry name" value="WH-like_DNA-bd_sf"/>
</dbReference>
<keyword evidence="2" id="KW-0539">Nucleus</keyword>
<keyword evidence="6" id="KW-1185">Reference proteome</keyword>
<dbReference type="Proteomes" id="UP001381693">
    <property type="component" value="Unassembled WGS sequence"/>
</dbReference>
<dbReference type="AlphaFoldDB" id="A0AAN8X114"/>
<dbReference type="InterPro" id="IPR030456">
    <property type="entry name" value="TF_fork_head_CS_2"/>
</dbReference>
<feature type="compositionally biased region" description="Pro residues" evidence="3">
    <location>
        <begin position="292"/>
        <end position="314"/>
    </location>
</feature>
<dbReference type="GO" id="GO:1990837">
    <property type="term" value="F:sequence-specific double-stranded DNA binding"/>
    <property type="evidence" value="ECO:0007669"/>
    <property type="project" value="TreeGrafter"/>
</dbReference>
<comment type="subcellular location">
    <subcellularLocation>
        <location evidence="2">Nucleus</location>
    </subcellularLocation>
</comment>
<evidence type="ECO:0000256" key="3">
    <source>
        <dbReference type="SAM" id="MobiDB-lite"/>
    </source>
</evidence>
<dbReference type="SMART" id="SM00339">
    <property type="entry name" value="FH"/>
    <property type="match status" value="1"/>
</dbReference>
<dbReference type="PANTHER" id="PTHR46617">
    <property type="entry name" value="FORKHEAD BOX PROTEIN G1"/>
    <property type="match status" value="1"/>
</dbReference>
<feature type="region of interest" description="Disordered" evidence="3">
    <location>
        <begin position="70"/>
        <end position="110"/>
    </location>
</feature>
<dbReference type="InterPro" id="IPR047208">
    <property type="entry name" value="FOXG1"/>
</dbReference>
<proteinExistence type="predicted"/>
<dbReference type="PANTHER" id="PTHR46617:SF3">
    <property type="entry name" value="FORKHEAD BOX PROTEIN G1"/>
    <property type="match status" value="1"/>
</dbReference>
<sequence length="467" mass="50144">MVNLGIGDRMYNSGTPLKHSFSISSLLSEAVLNEVPEEPRGRPKENLLLQDFEMTAAVEDDGEDIDVTASSSPLAAVMSDSEVEEPPEKDDKDTKKEEGGGEEGEKKKNEKPHYSYNALIMMAIRSSPEKRLTLSGIYEFIMKNFPYYRENKQGWQNSIRHNLSLNKCFVKVPRHYDDPGKGNYWMLDPSAEEVFIGTTTGKLRRRSTTASRNRLAAFKQSLLGRFGCYAPLGLAPYAAAAAAAGLGAPLSALPGALSGGLATSPLYQQAAAAAALYRSYPSSFYPGMLPTGPLPPAGPPSAPLSGQPPPPTSLPKPTALSPATTSGQPPTSTFSVDHILSDTPSGAPSRSLLAGLSGLSTPTHYDAYRYSLLAQMSGTNRRHDLHRPVTVAAHLTSPISSSTHHNSAHCVHTKFPVSIIRGTFPLKSSVVTGTYSNLPNGGRLRTLQDYPEPPKSTTATLPNVLIQ</sequence>
<protein>
    <recommendedName>
        <fullName evidence="4">Fork-head domain-containing protein</fullName>
    </recommendedName>
</protein>
<comment type="caution">
    <text evidence="5">The sequence shown here is derived from an EMBL/GenBank/DDBJ whole genome shotgun (WGS) entry which is preliminary data.</text>
</comment>
<keyword evidence="1 2" id="KW-0238">DNA-binding</keyword>
<dbReference type="PRINTS" id="PR00053">
    <property type="entry name" value="FORKHEAD"/>
</dbReference>
<evidence type="ECO:0000313" key="5">
    <source>
        <dbReference type="EMBL" id="KAK7070964.1"/>
    </source>
</evidence>
<dbReference type="InterPro" id="IPR001766">
    <property type="entry name" value="Fork_head_dom"/>
</dbReference>
<evidence type="ECO:0000256" key="2">
    <source>
        <dbReference type="PROSITE-ProRule" id="PRU00089"/>
    </source>
</evidence>
<dbReference type="FunFam" id="1.10.10.10:FF:000135">
    <property type="entry name" value="forkhead box protein G1"/>
    <property type="match status" value="1"/>
</dbReference>
<feature type="region of interest" description="Disordered" evidence="3">
    <location>
        <begin position="291"/>
        <end position="347"/>
    </location>
</feature>
<evidence type="ECO:0000313" key="6">
    <source>
        <dbReference type="Proteomes" id="UP001381693"/>
    </source>
</evidence>